<feature type="compositionally biased region" description="Basic and acidic residues" evidence="1">
    <location>
        <begin position="30"/>
        <end position="39"/>
    </location>
</feature>
<evidence type="ECO:0000256" key="1">
    <source>
        <dbReference type="SAM" id="MobiDB-lite"/>
    </source>
</evidence>
<gene>
    <name evidence="2" type="ORF">BS47DRAFT_1390673</name>
</gene>
<keyword evidence="3" id="KW-1185">Reference proteome</keyword>
<comment type="caution">
    <text evidence="2">The sequence shown here is derived from an EMBL/GenBank/DDBJ whole genome shotgun (WGS) entry which is preliminary data.</text>
</comment>
<dbReference type="Proteomes" id="UP000886523">
    <property type="component" value="Unassembled WGS sequence"/>
</dbReference>
<name>A0A9P6DYX3_9AGAM</name>
<dbReference type="EMBL" id="MU128939">
    <property type="protein sequence ID" value="KAF9516414.1"/>
    <property type="molecule type" value="Genomic_DNA"/>
</dbReference>
<evidence type="ECO:0000313" key="2">
    <source>
        <dbReference type="EMBL" id="KAF9516414.1"/>
    </source>
</evidence>
<feature type="region of interest" description="Disordered" evidence="1">
    <location>
        <begin position="1"/>
        <end position="64"/>
    </location>
</feature>
<proteinExistence type="predicted"/>
<organism evidence="2 3">
    <name type="scientific">Hydnum rufescens UP504</name>
    <dbReference type="NCBI Taxonomy" id="1448309"/>
    <lineage>
        <taxon>Eukaryota</taxon>
        <taxon>Fungi</taxon>
        <taxon>Dikarya</taxon>
        <taxon>Basidiomycota</taxon>
        <taxon>Agaricomycotina</taxon>
        <taxon>Agaricomycetes</taxon>
        <taxon>Cantharellales</taxon>
        <taxon>Hydnaceae</taxon>
        <taxon>Hydnum</taxon>
    </lineage>
</organism>
<feature type="region of interest" description="Disordered" evidence="1">
    <location>
        <begin position="107"/>
        <end position="135"/>
    </location>
</feature>
<protein>
    <submittedName>
        <fullName evidence="2">Uncharacterized protein</fullName>
    </submittedName>
</protein>
<dbReference type="AlphaFoldDB" id="A0A9P6DYX3"/>
<reference evidence="2" key="1">
    <citation type="journal article" date="2020" name="Nat. Commun.">
        <title>Large-scale genome sequencing of mycorrhizal fungi provides insights into the early evolution of symbiotic traits.</title>
        <authorList>
            <person name="Miyauchi S."/>
            <person name="Kiss E."/>
            <person name="Kuo A."/>
            <person name="Drula E."/>
            <person name="Kohler A."/>
            <person name="Sanchez-Garcia M."/>
            <person name="Morin E."/>
            <person name="Andreopoulos B."/>
            <person name="Barry K.W."/>
            <person name="Bonito G."/>
            <person name="Buee M."/>
            <person name="Carver A."/>
            <person name="Chen C."/>
            <person name="Cichocki N."/>
            <person name="Clum A."/>
            <person name="Culley D."/>
            <person name="Crous P.W."/>
            <person name="Fauchery L."/>
            <person name="Girlanda M."/>
            <person name="Hayes R.D."/>
            <person name="Keri Z."/>
            <person name="LaButti K."/>
            <person name="Lipzen A."/>
            <person name="Lombard V."/>
            <person name="Magnuson J."/>
            <person name="Maillard F."/>
            <person name="Murat C."/>
            <person name="Nolan M."/>
            <person name="Ohm R.A."/>
            <person name="Pangilinan J."/>
            <person name="Pereira M.F."/>
            <person name="Perotto S."/>
            <person name="Peter M."/>
            <person name="Pfister S."/>
            <person name="Riley R."/>
            <person name="Sitrit Y."/>
            <person name="Stielow J.B."/>
            <person name="Szollosi G."/>
            <person name="Zifcakova L."/>
            <person name="Stursova M."/>
            <person name="Spatafora J.W."/>
            <person name="Tedersoo L."/>
            <person name="Vaario L.M."/>
            <person name="Yamada A."/>
            <person name="Yan M."/>
            <person name="Wang P."/>
            <person name="Xu J."/>
            <person name="Bruns T."/>
            <person name="Baldrian P."/>
            <person name="Vilgalys R."/>
            <person name="Dunand C."/>
            <person name="Henrissat B."/>
            <person name="Grigoriev I.V."/>
            <person name="Hibbett D."/>
            <person name="Nagy L.G."/>
            <person name="Martin F.M."/>
        </authorList>
    </citation>
    <scope>NUCLEOTIDE SEQUENCE</scope>
    <source>
        <strain evidence="2">UP504</strain>
    </source>
</reference>
<accession>A0A9P6DYX3</accession>
<sequence length="135" mass="15028">MNAGLPGQAMKKVQDRERRTSLRYTHAHKRATETMEPTRAHRLGPTRATPGRTKLNPGEHPRKRTAIIVNGKMTPSVRNWKSECCRHGMGKTSTDTNVRPRPADLELTLGGLLRDTPKQRGARPSSPEPAMTSDI</sequence>
<evidence type="ECO:0000313" key="3">
    <source>
        <dbReference type="Proteomes" id="UP000886523"/>
    </source>
</evidence>